<sequence>MVEWVVTRIISSQNIHANKFVQVFSALLIASH</sequence>
<evidence type="ECO:0000313" key="1">
    <source>
        <dbReference type="Proteomes" id="UP000887564"/>
    </source>
</evidence>
<evidence type="ECO:0000313" key="2">
    <source>
        <dbReference type="WBParaSite" id="PEQ_0001188801-mRNA-1"/>
    </source>
</evidence>
<name>A0A914RZX8_PAREQ</name>
<protein>
    <submittedName>
        <fullName evidence="2">Uncharacterized protein</fullName>
    </submittedName>
</protein>
<accession>A0A914RZX8</accession>
<keyword evidence="1" id="KW-1185">Reference proteome</keyword>
<dbReference type="WBParaSite" id="PEQ_0001188801-mRNA-1">
    <property type="protein sequence ID" value="PEQ_0001188801-mRNA-1"/>
    <property type="gene ID" value="PEQ_0001188801"/>
</dbReference>
<dbReference type="AlphaFoldDB" id="A0A914RZX8"/>
<dbReference type="Proteomes" id="UP000887564">
    <property type="component" value="Unplaced"/>
</dbReference>
<proteinExistence type="predicted"/>
<reference evidence="2" key="1">
    <citation type="submission" date="2022-11" db="UniProtKB">
        <authorList>
            <consortium name="WormBaseParasite"/>
        </authorList>
    </citation>
    <scope>IDENTIFICATION</scope>
</reference>
<organism evidence="1 2">
    <name type="scientific">Parascaris equorum</name>
    <name type="common">Equine roundworm</name>
    <dbReference type="NCBI Taxonomy" id="6256"/>
    <lineage>
        <taxon>Eukaryota</taxon>
        <taxon>Metazoa</taxon>
        <taxon>Ecdysozoa</taxon>
        <taxon>Nematoda</taxon>
        <taxon>Chromadorea</taxon>
        <taxon>Rhabditida</taxon>
        <taxon>Spirurina</taxon>
        <taxon>Ascaridomorpha</taxon>
        <taxon>Ascaridoidea</taxon>
        <taxon>Ascarididae</taxon>
        <taxon>Parascaris</taxon>
    </lineage>
</organism>